<dbReference type="GeneID" id="14893992"/>
<sequence>MCGKCYTRRKKSDENMKPRNVALDMTKQLKHLKMCVDNYRILGDDKSKPFHDKFDLLKIAKVAATKEGLERERKQFLQMFDDLDIQKFLDDVENDPQQIQDLAFFKNKFQDLLLDIPEPQPILTCNNTTTITDIENQQDTHQPINIFEKREEKKQEEQSESTILEVFDNSKMEEEALPQPTNDWELKEEKLMSSSSLSTNSPEQSPRREKQHDHTPSFNLNENEPCNDFSLNEESLEEHKEGSESSKEPSEVENIESIFGRSKDSTRPSLEIITEDNITEIIQDAPPEVTEKKPLKLLNTNIPVIKKSSQKTKKSLEKKGDDCIDVDFVTMRTSEDTVSPEEVLSQECVEFFRRVISQL</sequence>
<organism evidence="2 3">
    <name type="scientific">Entamoeba invadens IP1</name>
    <dbReference type="NCBI Taxonomy" id="370355"/>
    <lineage>
        <taxon>Eukaryota</taxon>
        <taxon>Amoebozoa</taxon>
        <taxon>Evosea</taxon>
        <taxon>Archamoebae</taxon>
        <taxon>Mastigamoebida</taxon>
        <taxon>Entamoebidae</taxon>
        <taxon>Entamoeba</taxon>
    </lineage>
</organism>
<dbReference type="AlphaFoldDB" id="A0A0A1UHC0"/>
<dbReference type="RefSeq" id="XP_004261828.1">
    <property type="nucleotide sequence ID" value="XM_004261780.1"/>
</dbReference>
<dbReference type="KEGG" id="eiv:EIN_253210"/>
<dbReference type="VEuPathDB" id="AmoebaDB:EIN_253210"/>
<keyword evidence="3" id="KW-1185">Reference proteome</keyword>
<feature type="compositionally biased region" description="Basic and acidic residues" evidence="1">
    <location>
        <begin position="237"/>
        <end position="250"/>
    </location>
</feature>
<reference evidence="2 3" key="1">
    <citation type="submission" date="2012-10" db="EMBL/GenBank/DDBJ databases">
        <authorList>
            <person name="Zafar N."/>
            <person name="Inman J."/>
            <person name="Hall N."/>
            <person name="Lorenzi H."/>
            <person name="Caler E."/>
        </authorList>
    </citation>
    <scope>NUCLEOTIDE SEQUENCE [LARGE SCALE GENOMIC DNA]</scope>
    <source>
        <strain evidence="2 3">IP1</strain>
    </source>
</reference>
<protein>
    <submittedName>
        <fullName evidence="2">Uncharacterized protein</fullName>
    </submittedName>
</protein>
<feature type="compositionally biased region" description="Basic and acidic residues" evidence="1">
    <location>
        <begin position="205"/>
        <end position="215"/>
    </location>
</feature>
<proteinExistence type="predicted"/>
<dbReference type="Proteomes" id="UP000014680">
    <property type="component" value="Unassembled WGS sequence"/>
</dbReference>
<feature type="region of interest" description="Disordered" evidence="1">
    <location>
        <begin position="150"/>
        <end position="263"/>
    </location>
</feature>
<accession>A0A0A1UHC0</accession>
<gene>
    <name evidence="2" type="ORF">EIN_253210</name>
</gene>
<evidence type="ECO:0000256" key="1">
    <source>
        <dbReference type="SAM" id="MobiDB-lite"/>
    </source>
</evidence>
<evidence type="ECO:0000313" key="2">
    <source>
        <dbReference type="EMBL" id="ELP95057.1"/>
    </source>
</evidence>
<dbReference type="EMBL" id="KB206169">
    <property type="protein sequence ID" value="ELP95057.1"/>
    <property type="molecule type" value="Genomic_DNA"/>
</dbReference>
<name>A0A0A1UHC0_ENTIV</name>
<evidence type="ECO:0000313" key="3">
    <source>
        <dbReference type="Proteomes" id="UP000014680"/>
    </source>
</evidence>